<dbReference type="Proteomes" id="UP000694427">
    <property type="component" value="Unplaced"/>
</dbReference>
<dbReference type="Ensembl" id="ENSCCRT00010135389.1">
    <property type="protein sequence ID" value="ENSCCRP00010121919.1"/>
    <property type="gene ID" value="ENSCCRG00010053217.1"/>
</dbReference>
<dbReference type="GO" id="GO:0006955">
    <property type="term" value="P:immune response"/>
    <property type="evidence" value="ECO:0007669"/>
    <property type="project" value="InterPro"/>
</dbReference>
<dbReference type="Pfam" id="PF00048">
    <property type="entry name" value="IL8"/>
    <property type="match status" value="1"/>
</dbReference>
<evidence type="ECO:0000313" key="5">
    <source>
        <dbReference type="Proteomes" id="UP000694427"/>
    </source>
</evidence>
<dbReference type="SUPFAM" id="SSF54117">
    <property type="entry name" value="Interleukin 8-like chemokines"/>
    <property type="match status" value="1"/>
</dbReference>
<dbReference type="GO" id="GO:0008009">
    <property type="term" value="F:chemokine activity"/>
    <property type="evidence" value="ECO:0007669"/>
    <property type="project" value="InterPro"/>
</dbReference>
<evidence type="ECO:0000256" key="2">
    <source>
        <dbReference type="SAM" id="SignalP"/>
    </source>
</evidence>
<evidence type="ECO:0000313" key="4">
    <source>
        <dbReference type="Ensembl" id="ENSCCRP00010121919.1"/>
    </source>
</evidence>
<keyword evidence="1" id="KW-0202">Cytokine</keyword>
<keyword evidence="2" id="KW-0732">Signal</keyword>
<evidence type="ECO:0000256" key="1">
    <source>
        <dbReference type="ARBA" id="ARBA00022514"/>
    </source>
</evidence>
<reference evidence="4" key="1">
    <citation type="submission" date="2025-08" db="UniProtKB">
        <authorList>
            <consortium name="Ensembl"/>
        </authorList>
    </citation>
    <scope>IDENTIFICATION</scope>
</reference>
<sequence>MRCVSVTLLLCLATMLLAQVTCQISGMSNCPCLKTSNKVYRKEEMENYMTQKAGICHINAILFKTVSGRFICADPIKARRKKPREFVDKKKKAVKMTAHPINAAPTFTTASTPDTASDWNGQDELRTTAPELLEFVNTNWPFTLHLFEDVGSCSSQGRYQKLQDT</sequence>
<protein>
    <recommendedName>
        <fullName evidence="3">Chemokine interleukin-8-like domain-containing protein</fullName>
    </recommendedName>
</protein>
<name>A0A8C1YED3_CYPCA</name>
<dbReference type="InterPro" id="IPR036048">
    <property type="entry name" value="Interleukin_8-like_sf"/>
</dbReference>
<dbReference type="AlphaFoldDB" id="A0A8C1YED3"/>
<keyword evidence="5" id="KW-1185">Reference proteome</keyword>
<feature type="signal peptide" evidence="2">
    <location>
        <begin position="1"/>
        <end position="18"/>
    </location>
</feature>
<feature type="chain" id="PRO_5034467595" description="Chemokine interleukin-8-like domain-containing protein" evidence="2">
    <location>
        <begin position="19"/>
        <end position="165"/>
    </location>
</feature>
<organism evidence="4 5">
    <name type="scientific">Cyprinus carpio</name>
    <name type="common">Common carp</name>
    <dbReference type="NCBI Taxonomy" id="7962"/>
    <lineage>
        <taxon>Eukaryota</taxon>
        <taxon>Metazoa</taxon>
        <taxon>Chordata</taxon>
        <taxon>Craniata</taxon>
        <taxon>Vertebrata</taxon>
        <taxon>Euteleostomi</taxon>
        <taxon>Actinopterygii</taxon>
        <taxon>Neopterygii</taxon>
        <taxon>Teleostei</taxon>
        <taxon>Ostariophysi</taxon>
        <taxon>Cypriniformes</taxon>
        <taxon>Cyprinidae</taxon>
        <taxon>Cyprininae</taxon>
        <taxon>Cyprinus</taxon>
    </lineage>
</organism>
<dbReference type="InterPro" id="IPR001811">
    <property type="entry name" value="Chemokine_IL8-like_dom"/>
</dbReference>
<feature type="domain" description="Chemokine interleukin-8-like" evidence="3">
    <location>
        <begin position="28"/>
        <end position="77"/>
    </location>
</feature>
<dbReference type="GO" id="GO:0005615">
    <property type="term" value="C:extracellular space"/>
    <property type="evidence" value="ECO:0007669"/>
    <property type="project" value="UniProtKB-KW"/>
</dbReference>
<proteinExistence type="predicted"/>
<reference evidence="4" key="2">
    <citation type="submission" date="2025-09" db="UniProtKB">
        <authorList>
            <consortium name="Ensembl"/>
        </authorList>
    </citation>
    <scope>IDENTIFICATION</scope>
</reference>
<accession>A0A8C1YED3</accession>
<dbReference type="Gene3D" id="2.40.50.40">
    <property type="match status" value="1"/>
</dbReference>
<evidence type="ECO:0000259" key="3">
    <source>
        <dbReference type="Pfam" id="PF00048"/>
    </source>
</evidence>